<organism evidence="1 3">
    <name type="scientific">Didymodactylos carnosus</name>
    <dbReference type="NCBI Taxonomy" id="1234261"/>
    <lineage>
        <taxon>Eukaryota</taxon>
        <taxon>Metazoa</taxon>
        <taxon>Spiralia</taxon>
        <taxon>Gnathifera</taxon>
        <taxon>Rotifera</taxon>
        <taxon>Eurotatoria</taxon>
        <taxon>Bdelloidea</taxon>
        <taxon>Philodinida</taxon>
        <taxon>Philodinidae</taxon>
        <taxon>Didymodactylos</taxon>
    </lineage>
</organism>
<evidence type="ECO:0000313" key="3">
    <source>
        <dbReference type="Proteomes" id="UP000677228"/>
    </source>
</evidence>
<protein>
    <submittedName>
        <fullName evidence="1">Uncharacterized protein</fullName>
    </submittedName>
</protein>
<dbReference type="Proteomes" id="UP000677228">
    <property type="component" value="Unassembled WGS sequence"/>
</dbReference>
<reference evidence="1" key="1">
    <citation type="submission" date="2021-02" db="EMBL/GenBank/DDBJ databases">
        <authorList>
            <person name="Nowell W R."/>
        </authorList>
    </citation>
    <scope>NUCLEOTIDE SEQUENCE</scope>
</reference>
<feature type="non-terminal residue" evidence="1">
    <location>
        <position position="1"/>
    </location>
</feature>
<evidence type="ECO:0000313" key="2">
    <source>
        <dbReference type="EMBL" id="CAF4356654.1"/>
    </source>
</evidence>
<dbReference type="InterPro" id="IPR011042">
    <property type="entry name" value="6-blade_b-propeller_TolB-like"/>
</dbReference>
<dbReference type="AlphaFoldDB" id="A0A8S2FVG3"/>
<dbReference type="EMBL" id="CAJOBA010065144">
    <property type="protein sequence ID" value="CAF4356654.1"/>
    <property type="molecule type" value="Genomic_DNA"/>
</dbReference>
<dbReference type="Proteomes" id="UP000682733">
    <property type="component" value="Unassembled WGS sequence"/>
</dbReference>
<name>A0A8S2FVG3_9BILA</name>
<proteinExistence type="predicted"/>
<accession>A0A8S2FVG3</accession>
<gene>
    <name evidence="1" type="ORF">OVA965_LOCUS39969</name>
    <name evidence="2" type="ORF">TMI583_LOCUS41356</name>
</gene>
<dbReference type="EMBL" id="CAJNOK010042462">
    <property type="protein sequence ID" value="CAF1563994.1"/>
    <property type="molecule type" value="Genomic_DNA"/>
</dbReference>
<evidence type="ECO:0000313" key="1">
    <source>
        <dbReference type="EMBL" id="CAF1563994.1"/>
    </source>
</evidence>
<sequence>YTCACQTGYLLSNDRLTCMKDYNPFLIYMRRHTIGGITIRHDKKYIDENSNYDDVWERLVTITDINNGYEFAYDEANETIYWAEVNRFLPDGTPTFQIHQINFDGTNRTVFYGDDEILVGMEAGTMQFDSVGR</sequence>
<dbReference type="Gene3D" id="2.120.10.30">
    <property type="entry name" value="TolB, C-terminal domain"/>
    <property type="match status" value="1"/>
</dbReference>
<comment type="caution">
    <text evidence="1">The sequence shown here is derived from an EMBL/GenBank/DDBJ whole genome shotgun (WGS) entry which is preliminary data.</text>
</comment>